<dbReference type="Gene3D" id="3.30.1060.10">
    <property type="entry name" value="Peptide methionine sulphoxide reductase MsrA"/>
    <property type="match status" value="1"/>
</dbReference>
<feature type="active site" evidence="4">
    <location>
        <position position="10"/>
    </location>
</feature>
<reference evidence="6 7" key="1">
    <citation type="submission" date="2020-11" db="EMBL/GenBank/DDBJ databases">
        <title>Algicoccus daihaiensis sp.nov., isolated from Daihai Lake in Inner Mongolia.</title>
        <authorList>
            <person name="Kai J."/>
        </authorList>
    </citation>
    <scope>NUCLEOTIDE SEQUENCE [LARGE SCALE GENOMIC DNA]</scope>
    <source>
        <strain evidence="7">f23</strain>
    </source>
</reference>
<name>A0ABY4ALA4_9BURK</name>
<gene>
    <name evidence="4 6" type="primary">msrA</name>
    <name evidence="6" type="ORF">DHf2319_02555</name>
</gene>
<dbReference type="InterPro" id="IPR036509">
    <property type="entry name" value="Met_Sox_Rdtase_MsrA_sf"/>
</dbReference>
<evidence type="ECO:0000256" key="1">
    <source>
        <dbReference type="ARBA" id="ARBA00023002"/>
    </source>
</evidence>
<comment type="catalytic activity">
    <reaction evidence="2 4">
        <text>L-methionyl-[protein] + [thioredoxin]-disulfide + H2O = L-methionyl-(S)-S-oxide-[protein] + [thioredoxin]-dithiol</text>
        <dbReference type="Rhea" id="RHEA:14217"/>
        <dbReference type="Rhea" id="RHEA-COMP:10698"/>
        <dbReference type="Rhea" id="RHEA-COMP:10700"/>
        <dbReference type="Rhea" id="RHEA-COMP:12313"/>
        <dbReference type="Rhea" id="RHEA-COMP:12315"/>
        <dbReference type="ChEBI" id="CHEBI:15377"/>
        <dbReference type="ChEBI" id="CHEBI:16044"/>
        <dbReference type="ChEBI" id="CHEBI:29950"/>
        <dbReference type="ChEBI" id="CHEBI:44120"/>
        <dbReference type="ChEBI" id="CHEBI:50058"/>
        <dbReference type="EC" id="1.8.4.11"/>
    </reaction>
</comment>
<dbReference type="InterPro" id="IPR002569">
    <property type="entry name" value="Met_Sox_Rdtase_MsrA_dom"/>
</dbReference>
<dbReference type="NCBIfam" id="TIGR00401">
    <property type="entry name" value="msrA"/>
    <property type="match status" value="1"/>
</dbReference>
<sequence>MAIAVFGGGCFWCTEAVFAALEGVQAVEPGYCGGHVQNPTYEQVCEKNTGHIEVIRITYDPALISYESLLEVFFATHDPTTPGRQGNDVGPQYQSAIFYQDASQREAAKKIIEAIDASGEFRAPVCTELLPEATFWVAESYHHDFFQRNPGQGYCQFVIAPKVQKFRSQFAGRLKRG</sequence>
<evidence type="ECO:0000256" key="3">
    <source>
        <dbReference type="ARBA" id="ARBA00048782"/>
    </source>
</evidence>
<evidence type="ECO:0000313" key="6">
    <source>
        <dbReference type="EMBL" id="UOD50828.1"/>
    </source>
</evidence>
<dbReference type="Proteomes" id="UP000831607">
    <property type="component" value="Chromosome"/>
</dbReference>
<evidence type="ECO:0000256" key="4">
    <source>
        <dbReference type="HAMAP-Rule" id="MF_01401"/>
    </source>
</evidence>
<evidence type="ECO:0000259" key="5">
    <source>
        <dbReference type="Pfam" id="PF01625"/>
    </source>
</evidence>
<evidence type="ECO:0000313" key="7">
    <source>
        <dbReference type="Proteomes" id="UP000831607"/>
    </source>
</evidence>
<keyword evidence="1 4" id="KW-0560">Oxidoreductase</keyword>
<dbReference type="Pfam" id="PF01625">
    <property type="entry name" value="PMSR"/>
    <property type="match status" value="1"/>
</dbReference>
<dbReference type="HAMAP" id="MF_01401">
    <property type="entry name" value="MsrA"/>
    <property type="match status" value="1"/>
</dbReference>
<organism evidence="6 7">
    <name type="scientific">Orrella daihaiensis</name>
    <dbReference type="NCBI Taxonomy" id="2782176"/>
    <lineage>
        <taxon>Bacteria</taxon>
        <taxon>Pseudomonadati</taxon>
        <taxon>Pseudomonadota</taxon>
        <taxon>Betaproteobacteria</taxon>
        <taxon>Burkholderiales</taxon>
        <taxon>Alcaligenaceae</taxon>
        <taxon>Orrella</taxon>
    </lineage>
</organism>
<dbReference type="RefSeq" id="WP_243479240.1">
    <property type="nucleotide sequence ID" value="NZ_CP063982.1"/>
</dbReference>
<dbReference type="PANTHER" id="PTHR43774:SF1">
    <property type="entry name" value="PEPTIDE METHIONINE SULFOXIDE REDUCTASE MSRA 2"/>
    <property type="match status" value="1"/>
</dbReference>
<dbReference type="EMBL" id="CP063982">
    <property type="protein sequence ID" value="UOD50828.1"/>
    <property type="molecule type" value="Genomic_DNA"/>
</dbReference>
<dbReference type="GO" id="GO:0008113">
    <property type="term" value="F:peptide-methionine (S)-S-oxide reductase activity"/>
    <property type="evidence" value="ECO:0007669"/>
    <property type="project" value="UniProtKB-EC"/>
</dbReference>
<protein>
    <recommendedName>
        <fullName evidence="4">Peptide methionine sulfoxide reductase MsrA</fullName>
        <shortName evidence="4">Protein-methionine-S-oxide reductase</shortName>
        <ecNumber evidence="4">1.8.4.11</ecNumber>
    </recommendedName>
    <alternativeName>
        <fullName evidence="4">Peptide-methionine (S)-S-oxide reductase</fullName>
        <shortName evidence="4">Peptide Met(O) reductase</shortName>
    </alternativeName>
</protein>
<comment type="similarity">
    <text evidence="4">Belongs to the MsrA Met sulfoxide reductase family.</text>
</comment>
<accession>A0ABY4ALA4</accession>
<comment type="catalytic activity">
    <reaction evidence="3 4">
        <text>[thioredoxin]-disulfide + L-methionine + H2O = L-methionine (S)-S-oxide + [thioredoxin]-dithiol</text>
        <dbReference type="Rhea" id="RHEA:19993"/>
        <dbReference type="Rhea" id="RHEA-COMP:10698"/>
        <dbReference type="Rhea" id="RHEA-COMP:10700"/>
        <dbReference type="ChEBI" id="CHEBI:15377"/>
        <dbReference type="ChEBI" id="CHEBI:29950"/>
        <dbReference type="ChEBI" id="CHEBI:50058"/>
        <dbReference type="ChEBI" id="CHEBI:57844"/>
        <dbReference type="ChEBI" id="CHEBI:58772"/>
        <dbReference type="EC" id="1.8.4.11"/>
    </reaction>
</comment>
<keyword evidence="7" id="KW-1185">Reference proteome</keyword>
<comment type="function">
    <text evidence="4">Has an important function as a repair enzyme for proteins that have been inactivated by oxidation. Catalyzes the reversible oxidation-reduction of methionine sulfoxide in proteins to methionine.</text>
</comment>
<dbReference type="EC" id="1.8.4.11" evidence="4"/>
<proteinExistence type="inferred from homology"/>
<dbReference type="PANTHER" id="PTHR43774">
    <property type="entry name" value="PEPTIDE METHIONINE SULFOXIDE REDUCTASE"/>
    <property type="match status" value="1"/>
</dbReference>
<evidence type="ECO:0000256" key="2">
    <source>
        <dbReference type="ARBA" id="ARBA00047806"/>
    </source>
</evidence>
<feature type="domain" description="Peptide methionine sulphoxide reductase MsrA" evidence="5">
    <location>
        <begin position="4"/>
        <end position="156"/>
    </location>
</feature>
<dbReference type="SUPFAM" id="SSF55068">
    <property type="entry name" value="Peptide methionine sulfoxide reductase"/>
    <property type="match status" value="1"/>
</dbReference>